<dbReference type="GO" id="GO:0019284">
    <property type="term" value="P:L-methionine salvage from S-adenosylmethionine"/>
    <property type="evidence" value="ECO:0007669"/>
    <property type="project" value="TreeGrafter"/>
</dbReference>
<dbReference type="PANTHER" id="PTHR46832:SF1">
    <property type="entry name" value="5'-METHYLTHIOADENOSINE_S-ADENOSYLHOMOCYSTEINE NUCLEOSIDASE"/>
    <property type="match status" value="1"/>
</dbReference>
<comment type="caution">
    <text evidence="7">The sequence shown here is derived from an EMBL/GenBank/DDBJ whole genome shotgun (WGS) entry which is preliminary data.</text>
</comment>
<keyword evidence="4 7" id="KW-0378">Hydrolase</keyword>
<dbReference type="InterPro" id="IPR035994">
    <property type="entry name" value="Nucleoside_phosphorylase_sf"/>
</dbReference>
<dbReference type="GO" id="GO:0019509">
    <property type="term" value="P:L-methionine salvage from methylthioadenosine"/>
    <property type="evidence" value="ECO:0007669"/>
    <property type="project" value="InterPro"/>
</dbReference>
<dbReference type="NCBIfam" id="TIGR01704">
    <property type="entry name" value="MTA_SAH-Nsdase"/>
    <property type="match status" value="1"/>
</dbReference>
<evidence type="ECO:0000256" key="1">
    <source>
        <dbReference type="ARBA" id="ARBA00004945"/>
    </source>
</evidence>
<dbReference type="EMBL" id="DVFK01000058">
    <property type="protein sequence ID" value="HIQ67645.1"/>
    <property type="molecule type" value="Genomic_DNA"/>
</dbReference>
<evidence type="ECO:0000256" key="2">
    <source>
        <dbReference type="ARBA" id="ARBA00011974"/>
    </source>
</evidence>
<dbReference type="GO" id="GO:0009164">
    <property type="term" value="P:nucleoside catabolic process"/>
    <property type="evidence" value="ECO:0007669"/>
    <property type="project" value="InterPro"/>
</dbReference>
<dbReference type="Proteomes" id="UP000886796">
    <property type="component" value="Unassembled WGS sequence"/>
</dbReference>
<sequence>MKLGIIGAMDVEVTTLKEKMENCTQRELAGSVFWEGTLSGLPAVVVQCGVGKVNAALCVQVLADCFGITHVVNTGIAGSLTPELDIGDLVVSTQAIYHDFDCHLIDPDYPVGQVPDMDVRAFPGDGMLVDLAYQAAEAENPGHCLKGTVASGDQFVCQKSQKEKIVEDTGAVCTEMEGAAIAHAAWKNRIPFVVIRAISDKADDSAQMDYPTFESIAAVRCANVTLRLAEILKHKG</sequence>
<reference evidence="7" key="1">
    <citation type="submission" date="2020-10" db="EMBL/GenBank/DDBJ databases">
        <authorList>
            <person name="Gilroy R."/>
        </authorList>
    </citation>
    <scope>NUCLEOTIDE SEQUENCE</scope>
    <source>
        <strain evidence="7">13361</strain>
    </source>
</reference>
<evidence type="ECO:0000256" key="4">
    <source>
        <dbReference type="ARBA" id="ARBA00022801"/>
    </source>
</evidence>
<proteinExistence type="predicted"/>
<evidence type="ECO:0000313" key="7">
    <source>
        <dbReference type="EMBL" id="HIQ67645.1"/>
    </source>
</evidence>
<dbReference type="InterPro" id="IPR010049">
    <property type="entry name" value="MTA_SAH_Nsdase"/>
</dbReference>
<evidence type="ECO:0000259" key="6">
    <source>
        <dbReference type="Pfam" id="PF01048"/>
    </source>
</evidence>
<protein>
    <recommendedName>
        <fullName evidence="2">adenosylhomocysteine nucleosidase</fullName>
        <ecNumber evidence="2">3.2.2.9</ecNumber>
    </recommendedName>
</protein>
<keyword evidence="7" id="KW-0326">Glycosidase</keyword>
<evidence type="ECO:0000256" key="5">
    <source>
        <dbReference type="ARBA" id="ARBA00023167"/>
    </source>
</evidence>
<dbReference type="Gene3D" id="3.40.50.1580">
    <property type="entry name" value="Nucleoside phosphorylase domain"/>
    <property type="match status" value="1"/>
</dbReference>
<dbReference type="InterPro" id="IPR000845">
    <property type="entry name" value="Nucleoside_phosphorylase_d"/>
</dbReference>
<comment type="pathway">
    <text evidence="1">Amino-acid biosynthesis; L-methionine biosynthesis via salvage pathway; S-methyl-5-thio-alpha-D-ribose 1-phosphate from S-methyl-5'-thioadenosine (hydrolase route): step 1/2.</text>
</comment>
<dbReference type="AlphaFoldDB" id="A0A9D0Z2A4"/>
<accession>A0A9D0Z2A4</accession>
<keyword evidence="5" id="KW-0486">Methionine biosynthesis</keyword>
<dbReference type="GO" id="GO:0008930">
    <property type="term" value="F:methylthioadenosine nucleosidase activity"/>
    <property type="evidence" value="ECO:0007669"/>
    <property type="project" value="InterPro"/>
</dbReference>
<feature type="domain" description="Nucleoside phosphorylase" evidence="6">
    <location>
        <begin position="2"/>
        <end position="228"/>
    </location>
</feature>
<dbReference type="EC" id="3.2.2.9" evidence="2"/>
<evidence type="ECO:0000313" key="8">
    <source>
        <dbReference type="Proteomes" id="UP000886796"/>
    </source>
</evidence>
<dbReference type="SUPFAM" id="SSF53167">
    <property type="entry name" value="Purine and uridine phosphorylases"/>
    <property type="match status" value="1"/>
</dbReference>
<dbReference type="PANTHER" id="PTHR46832">
    <property type="entry name" value="5'-METHYLTHIOADENOSINE/S-ADENOSYLHOMOCYSTEINE NUCLEOSIDASE"/>
    <property type="match status" value="1"/>
</dbReference>
<dbReference type="GO" id="GO:0008782">
    <property type="term" value="F:adenosylhomocysteine nucleosidase activity"/>
    <property type="evidence" value="ECO:0007669"/>
    <property type="project" value="UniProtKB-EC"/>
</dbReference>
<dbReference type="Pfam" id="PF01048">
    <property type="entry name" value="PNP_UDP_1"/>
    <property type="match status" value="1"/>
</dbReference>
<keyword evidence="3" id="KW-0028">Amino-acid biosynthesis</keyword>
<gene>
    <name evidence="7" type="ORF">IAB74_03940</name>
</gene>
<dbReference type="NCBIfam" id="NF004079">
    <property type="entry name" value="PRK05584.1"/>
    <property type="match status" value="1"/>
</dbReference>
<evidence type="ECO:0000256" key="3">
    <source>
        <dbReference type="ARBA" id="ARBA00022605"/>
    </source>
</evidence>
<organism evidence="7 8">
    <name type="scientific">Candidatus Faecousia excrementigallinarum</name>
    <dbReference type="NCBI Taxonomy" id="2840806"/>
    <lineage>
        <taxon>Bacteria</taxon>
        <taxon>Bacillati</taxon>
        <taxon>Bacillota</taxon>
        <taxon>Clostridia</taxon>
        <taxon>Eubacteriales</taxon>
        <taxon>Oscillospiraceae</taxon>
        <taxon>Faecousia</taxon>
    </lineage>
</organism>
<dbReference type="CDD" id="cd09008">
    <property type="entry name" value="MTAN"/>
    <property type="match status" value="1"/>
</dbReference>
<reference evidence="7" key="2">
    <citation type="journal article" date="2021" name="PeerJ">
        <title>Extensive microbial diversity within the chicken gut microbiome revealed by metagenomics and culture.</title>
        <authorList>
            <person name="Gilroy R."/>
            <person name="Ravi A."/>
            <person name="Getino M."/>
            <person name="Pursley I."/>
            <person name="Horton D.L."/>
            <person name="Alikhan N.F."/>
            <person name="Baker D."/>
            <person name="Gharbi K."/>
            <person name="Hall N."/>
            <person name="Watson M."/>
            <person name="Adriaenssens E.M."/>
            <person name="Foster-Nyarko E."/>
            <person name="Jarju S."/>
            <person name="Secka A."/>
            <person name="Antonio M."/>
            <person name="Oren A."/>
            <person name="Chaudhuri R.R."/>
            <person name="La Ragione R."/>
            <person name="Hildebrand F."/>
            <person name="Pallen M.J."/>
        </authorList>
    </citation>
    <scope>NUCLEOTIDE SEQUENCE</scope>
    <source>
        <strain evidence="7">13361</strain>
    </source>
</reference>
<name>A0A9D0Z2A4_9FIRM</name>
<dbReference type="GO" id="GO:0005829">
    <property type="term" value="C:cytosol"/>
    <property type="evidence" value="ECO:0007669"/>
    <property type="project" value="TreeGrafter"/>
</dbReference>